<proteinExistence type="inferred from homology"/>
<evidence type="ECO:0000313" key="11">
    <source>
        <dbReference type="Proteomes" id="UP001493487"/>
    </source>
</evidence>
<keyword evidence="7" id="KW-0119">Carbohydrate metabolism</keyword>
<feature type="domain" description="Alpha-L-arabinofuranosidase C-terminal" evidence="9">
    <location>
        <begin position="396"/>
        <end position="592"/>
    </location>
</feature>
<keyword evidence="11" id="KW-1185">Reference proteome</keyword>
<dbReference type="RefSeq" id="WP_232183436.1">
    <property type="nucleotide sequence ID" value="NZ_JAIOAP010000001.1"/>
</dbReference>
<dbReference type="Gene3D" id="2.60.40.1180">
    <property type="entry name" value="Golgi alpha-mannosidase II"/>
    <property type="match status" value="1"/>
</dbReference>
<comment type="similarity">
    <text evidence="3">Belongs to the glycosyl hydrolase 51 family.</text>
</comment>
<dbReference type="SUPFAM" id="SSF51445">
    <property type="entry name" value="(Trans)glycosidases"/>
    <property type="match status" value="1"/>
</dbReference>
<keyword evidence="8" id="KW-0326">Glycosidase</keyword>
<evidence type="ECO:0000256" key="7">
    <source>
        <dbReference type="ARBA" id="ARBA00023277"/>
    </source>
</evidence>
<organism evidence="10 11">
    <name type="scientific">Cohnella silvisoli</name>
    <dbReference type="NCBI Taxonomy" id="2873699"/>
    <lineage>
        <taxon>Bacteria</taxon>
        <taxon>Bacillati</taxon>
        <taxon>Bacillota</taxon>
        <taxon>Bacilli</taxon>
        <taxon>Bacillales</taxon>
        <taxon>Paenibacillaceae</taxon>
        <taxon>Cohnella</taxon>
    </lineage>
</organism>
<dbReference type="SUPFAM" id="SSF49785">
    <property type="entry name" value="Galactose-binding domain-like"/>
    <property type="match status" value="1"/>
</dbReference>
<dbReference type="Pfam" id="PF22848">
    <property type="entry name" value="ASD1_dom"/>
    <property type="match status" value="1"/>
</dbReference>
<dbReference type="Pfam" id="PF02018">
    <property type="entry name" value="CBM_4_9"/>
    <property type="match status" value="1"/>
</dbReference>
<dbReference type="Gene3D" id="2.60.120.260">
    <property type="entry name" value="Galactose-binding domain-like"/>
    <property type="match status" value="1"/>
</dbReference>
<dbReference type="EMBL" id="JASKHM010000001">
    <property type="protein sequence ID" value="MEQ4480830.1"/>
    <property type="molecule type" value="Genomic_DNA"/>
</dbReference>
<reference evidence="10 11" key="1">
    <citation type="journal article" date="2023" name="Genome Announc.">
        <title>Pan-Genome Analyses of the Genus Cohnella and Proposal of the Novel Species Cohnella silvisoli sp. nov., Isolated from Forest Soil.</title>
        <authorList>
            <person name="Wang C."/>
            <person name="Mao L."/>
            <person name="Bao G."/>
            <person name="Zhu H."/>
        </authorList>
    </citation>
    <scope>NUCLEOTIDE SEQUENCE [LARGE SCALE GENOMIC DNA]</scope>
    <source>
        <strain evidence="10 11">NL03-T5-1</strain>
    </source>
</reference>
<evidence type="ECO:0000259" key="9">
    <source>
        <dbReference type="SMART" id="SM00813"/>
    </source>
</evidence>
<dbReference type="SMART" id="SM00813">
    <property type="entry name" value="Alpha-L-AF_C"/>
    <property type="match status" value="1"/>
</dbReference>
<gene>
    <name evidence="10" type="ORF">QJS35_00335</name>
</gene>
<evidence type="ECO:0000256" key="3">
    <source>
        <dbReference type="ARBA" id="ARBA00007186"/>
    </source>
</evidence>
<dbReference type="Gene3D" id="2.60.40.1120">
    <property type="entry name" value="Carboxypeptidase-like, regulatory domain"/>
    <property type="match status" value="1"/>
</dbReference>
<dbReference type="Pfam" id="PF13620">
    <property type="entry name" value="CarboxypepD_reg"/>
    <property type="match status" value="1"/>
</dbReference>
<dbReference type="Proteomes" id="UP001493487">
    <property type="component" value="Unassembled WGS sequence"/>
</dbReference>
<dbReference type="InterPro" id="IPR003305">
    <property type="entry name" value="CenC_carb-bd"/>
</dbReference>
<dbReference type="InterPro" id="IPR055235">
    <property type="entry name" value="ASD1_cat"/>
</dbReference>
<evidence type="ECO:0000256" key="2">
    <source>
        <dbReference type="ARBA" id="ARBA00004881"/>
    </source>
</evidence>
<accession>A0ABV1KL08</accession>
<dbReference type="EC" id="3.2.1.55" evidence="5"/>
<dbReference type="SUPFAM" id="SSF49464">
    <property type="entry name" value="Carboxypeptidase regulatory domain-like"/>
    <property type="match status" value="1"/>
</dbReference>
<comment type="caution">
    <text evidence="10">The sequence shown here is derived from an EMBL/GenBank/DDBJ whole genome shotgun (WGS) entry which is preliminary data.</text>
</comment>
<comment type="subunit">
    <text evidence="4">Homohexamer; trimer of dimers.</text>
</comment>
<dbReference type="InterPro" id="IPR017853">
    <property type="entry name" value="GH"/>
</dbReference>
<dbReference type="InterPro" id="IPR010720">
    <property type="entry name" value="Alpha-L-AF_C"/>
</dbReference>
<dbReference type="InterPro" id="IPR008979">
    <property type="entry name" value="Galactose-bd-like_sf"/>
</dbReference>
<evidence type="ECO:0000256" key="4">
    <source>
        <dbReference type="ARBA" id="ARBA00011165"/>
    </source>
</evidence>
<dbReference type="SUPFAM" id="SSF51011">
    <property type="entry name" value="Glycosyl hydrolase domain"/>
    <property type="match status" value="1"/>
</dbReference>
<evidence type="ECO:0000256" key="5">
    <source>
        <dbReference type="ARBA" id="ARBA00012670"/>
    </source>
</evidence>
<keyword evidence="6" id="KW-0378">Hydrolase</keyword>
<dbReference type="InterPro" id="IPR008969">
    <property type="entry name" value="CarboxyPept-like_regulatory"/>
</dbReference>
<dbReference type="Gene3D" id="3.20.20.80">
    <property type="entry name" value="Glycosidases"/>
    <property type="match status" value="1"/>
</dbReference>
<evidence type="ECO:0000313" key="10">
    <source>
        <dbReference type="EMBL" id="MEQ4480830.1"/>
    </source>
</evidence>
<evidence type="ECO:0000256" key="6">
    <source>
        <dbReference type="ARBA" id="ARBA00022801"/>
    </source>
</evidence>
<name>A0ABV1KL08_9BACL</name>
<protein>
    <recommendedName>
        <fullName evidence="5">non-reducing end alpha-L-arabinofuranosidase</fullName>
        <ecNumber evidence="5">3.2.1.55</ecNumber>
    </recommendedName>
</protein>
<comment type="catalytic activity">
    <reaction evidence="1">
        <text>Hydrolysis of terminal non-reducing alpha-L-arabinofuranoside residues in alpha-L-arabinosides.</text>
        <dbReference type="EC" id="3.2.1.55"/>
    </reaction>
</comment>
<evidence type="ECO:0000256" key="8">
    <source>
        <dbReference type="ARBA" id="ARBA00023295"/>
    </source>
</evidence>
<comment type="pathway">
    <text evidence="2">Glycan metabolism.</text>
</comment>
<sequence length="686" mass="73195">MSPERWGDWQEDGYADRAAYSIDSVNAYNGRYSARIDLTQHTNGRKGISIPDIEVTAGHPYTFSIWLRQNAMTGPVTVTLGPSMGDSASYVPYATGSITGVTGNWAKYTLTLTPNTSNQQAKLFIGFGATGTLWLDMPSLMPTHASEVSDGGFRTDWVNALVDAKPNMLRWPGGIIADWQHWQDGVGSRDSRPPIYYGQWDSVWMSNDVGTDEFLKFTANHGITPFLNVNYGTGTPTEAANWVQYANGATSTAYGAQRAANGHAIPYAVKFWGIGNETWGAWTPGWTSDPNVFSSGYTAIQTAMAAQDPTLNFTAEGGDGNNNSNTWNQVLLQNNASRMNNLAIHYYSPQGLPQGYSSLDVYRASVGAPVTYASRMLATQNTVLNATDRNIKLAIEEYNAMYFHDDQRRTRSTEAALQVAGFLNSMVRNPHFADFNHYSEVANFWDGGSIRTSVRGMLVTPAYHVLKMFGNYRGPISVQTSVSGSPTYNAPAMGNLPAVSGIPMLDAAATKSADGTELYISVVNRDETNAQATTLNLSNTGTIGATATVYSVGGGAGYLTKNTWQNPNAVPLATNTISGVGSSFTYTFPAHSYTVIKITVSASATTVPSIVGKVVNASGTGLAGATVQVIGGGSAITNSSGYYLIPVSGAGTYDLTATLTGYTTGHKYAVISDAGGTTALPIVMKP</sequence>
<dbReference type="Pfam" id="PF06964">
    <property type="entry name" value="Alpha-L-AF_C"/>
    <property type="match status" value="1"/>
</dbReference>
<evidence type="ECO:0000256" key="1">
    <source>
        <dbReference type="ARBA" id="ARBA00001462"/>
    </source>
</evidence>
<dbReference type="InterPro" id="IPR013780">
    <property type="entry name" value="Glyco_hydro_b"/>
</dbReference>
<dbReference type="PANTHER" id="PTHR43576:SF2">
    <property type="entry name" value="INTRACELLULAR EXO-ALPHA-L-ARABINOFURANOSIDASE 2"/>
    <property type="match status" value="1"/>
</dbReference>
<dbReference type="PANTHER" id="PTHR43576">
    <property type="entry name" value="ALPHA-L-ARABINOFURANOSIDASE C-RELATED"/>
    <property type="match status" value="1"/>
</dbReference>